<protein>
    <submittedName>
        <fullName evidence="6">Protein ENHANCED DISEASE RESISTANCE 4</fullName>
    </submittedName>
</protein>
<evidence type="ECO:0000313" key="6">
    <source>
        <dbReference type="RefSeq" id="XP_030547986.1"/>
    </source>
</evidence>
<organism evidence="5 6">
    <name type="scientific">Rhodamnia argentea</name>
    <dbReference type="NCBI Taxonomy" id="178133"/>
    <lineage>
        <taxon>Eukaryota</taxon>
        <taxon>Viridiplantae</taxon>
        <taxon>Streptophyta</taxon>
        <taxon>Embryophyta</taxon>
        <taxon>Tracheophyta</taxon>
        <taxon>Spermatophyta</taxon>
        <taxon>Magnoliopsida</taxon>
        <taxon>eudicotyledons</taxon>
        <taxon>Gunneridae</taxon>
        <taxon>Pentapetalae</taxon>
        <taxon>rosids</taxon>
        <taxon>malvids</taxon>
        <taxon>Myrtales</taxon>
        <taxon>Myrtaceae</taxon>
        <taxon>Myrtoideae</taxon>
        <taxon>Myrteae</taxon>
        <taxon>Australasian group</taxon>
        <taxon>Rhodamnia</taxon>
    </lineage>
</organism>
<dbReference type="OrthoDB" id="2020426at2759"/>
<dbReference type="AlphaFoldDB" id="A0A8B8QLF6"/>
<dbReference type="KEGG" id="rarg:115753503"/>
<dbReference type="InterPro" id="IPR055126">
    <property type="entry name" value="EDR4-like_N"/>
</dbReference>
<dbReference type="Pfam" id="PF11331">
    <property type="entry name" value="Zn_ribbon_12"/>
    <property type="match status" value="1"/>
</dbReference>
<reference evidence="6" key="1">
    <citation type="submission" date="2025-08" db="UniProtKB">
        <authorList>
            <consortium name="RefSeq"/>
        </authorList>
    </citation>
    <scope>IDENTIFICATION</scope>
    <source>
        <tissue evidence="6">Leaf</tissue>
    </source>
</reference>
<dbReference type="InterPro" id="IPR021480">
    <property type="entry name" value="Zinc_ribbon_12"/>
</dbReference>
<dbReference type="PANTHER" id="PTHR31105:SF58">
    <property type="entry name" value="G-LIKE PROTEIN, PUTATIVE (DUF3133)-RELATED"/>
    <property type="match status" value="1"/>
</dbReference>
<name>A0A8B8QLF6_9MYRT</name>
<feature type="compositionally biased region" description="Basic and acidic residues" evidence="2">
    <location>
        <begin position="157"/>
        <end position="182"/>
    </location>
</feature>
<keyword evidence="5" id="KW-1185">Reference proteome</keyword>
<sequence length="906" mass="100223">MENAEKVRLVRCPKCENLLTELADYSVYQCGGCGAVLRAKPKVQGSDCLSEKSDDERIGGICEKSENVSEKATANLCSSSASDVKPNVGSLSSDRGALEGNGTVGSEFANYDSKDATPNWLVESQLDQDDAGNGLCEGNGEYRPEISSPNGPQRSGKMVDRQTREMGSKDGYPKSMHGDFHGVRLSTSRYPDEGPSNYQLDSHCSHEAPFRKHNGHHEGNRVHYLESDRAELLRKLDELKDQLARSCNVVDNAKDGFPLNRGMVAPDAYAGPNVCFPVGSSDLNKNPFGSFDPYRHSAGLPYTSQQQNPFSYTNQHDVGHRFYSSMQNPNHFPGYKDNYASHVQGTAPGEYHRPPPHIFYAREYADATSDPFGRYDGSSLHQSTCRCYHCCDNHREVSTAVPPTAFYNKKFSDVPQLNGLYHHEDPGYHSLNPRFAVPPFISHKPQSHVRQPGDLNYEMGGFVQRQPPRVVLAGSGRRLHPIAGAAPFIACHNCFELLQLPKKVLLITKKRQKVRCGACSTMISYAVVNKRLVFSAHMEAKEANADYEDSSYEVVKDDYVQSHGYVNRDSTNFSSDDFDNSAYEFLSLDRKQAPLTACHNLSLSNSQEMEGLHSTSPSISDDEHTPDGLIGLRDSVQQPINATRSPPPPGSPLQKHFDQSSHNHAVNRFGKGNRSSRSDHEKVLPNKAILRQNSLQEASLATEMEVSFNECSDTGVSQESGDASREHDQPRNNKGNESFFMNIIKKSFKDLSRSNQSDEHGKAKVSINGHPISDRLIRKAEKLAGPIQPGNFWYDYQAGFWGAVGGPCLGIIPPFIEEFNHPMPENCAGGNTSVFVNGRELHEKDLALLASRGLPTDRDRSYIIEISGRVLDEETGEELDCLGKLAPTIEKVKHGFGMKAPKAADY</sequence>
<feature type="domain" description="Probable zinc-ribbon" evidence="3">
    <location>
        <begin position="483"/>
        <end position="526"/>
    </location>
</feature>
<gene>
    <name evidence="6" type="primary">LOC115753503</name>
</gene>
<evidence type="ECO:0000313" key="5">
    <source>
        <dbReference type="Proteomes" id="UP000827889"/>
    </source>
</evidence>
<feature type="compositionally biased region" description="Polar residues" evidence="2">
    <location>
        <begin position="635"/>
        <end position="644"/>
    </location>
</feature>
<feature type="compositionally biased region" description="Polar residues" evidence="2">
    <location>
        <begin position="607"/>
        <end position="619"/>
    </location>
</feature>
<dbReference type="PANTHER" id="PTHR31105">
    <property type="entry name" value="EXTRA-LARGE G-PROTEIN-LIKE"/>
    <property type="match status" value="1"/>
</dbReference>
<feature type="coiled-coil region" evidence="1">
    <location>
        <begin position="222"/>
        <end position="249"/>
    </location>
</feature>
<dbReference type="GO" id="GO:1900150">
    <property type="term" value="P:regulation of defense response to fungus"/>
    <property type="evidence" value="ECO:0007669"/>
    <property type="project" value="InterPro"/>
</dbReference>
<feature type="domain" description="Enhanced disease resistance 4-like N-terminal" evidence="4">
    <location>
        <begin position="6"/>
        <end position="39"/>
    </location>
</feature>
<proteinExistence type="predicted"/>
<dbReference type="Pfam" id="PF22910">
    <property type="entry name" value="EDR4-like_1st"/>
    <property type="match status" value="1"/>
</dbReference>
<accession>A0A8B8QLF6</accession>
<evidence type="ECO:0000259" key="3">
    <source>
        <dbReference type="Pfam" id="PF11331"/>
    </source>
</evidence>
<evidence type="ECO:0000256" key="2">
    <source>
        <dbReference type="SAM" id="MobiDB-lite"/>
    </source>
</evidence>
<dbReference type="InterPro" id="IPR040244">
    <property type="entry name" value="EDR4-like"/>
</dbReference>
<dbReference type="GeneID" id="115753503"/>
<evidence type="ECO:0000259" key="4">
    <source>
        <dbReference type="Pfam" id="PF22910"/>
    </source>
</evidence>
<feature type="region of interest" description="Disordered" evidence="2">
    <location>
        <begin position="711"/>
        <end position="739"/>
    </location>
</feature>
<feature type="region of interest" description="Disordered" evidence="2">
    <location>
        <begin position="607"/>
        <end position="690"/>
    </location>
</feature>
<dbReference type="RefSeq" id="XP_030547986.1">
    <property type="nucleotide sequence ID" value="XM_030692126.2"/>
</dbReference>
<feature type="region of interest" description="Disordered" evidence="2">
    <location>
        <begin position="137"/>
        <end position="194"/>
    </location>
</feature>
<feature type="compositionally biased region" description="Basic and acidic residues" evidence="2">
    <location>
        <begin position="722"/>
        <end position="731"/>
    </location>
</feature>
<keyword evidence="1" id="KW-0175">Coiled coil</keyword>
<dbReference type="Proteomes" id="UP000827889">
    <property type="component" value="Chromosome 3"/>
</dbReference>
<feature type="compositionally biased region" description="Polar residues" evidence="2">
    <location>
        <begin position="711"/>
        <end position="721"/>
    </location>
</feature>
<evidence type="ECO:0000256" key="1">
    <source>
        <dbReference type="SAM" id="Coils"/>
    </source>
</evidence>